<dbReference type="Pfam" id="PF20150">
    <property type="entry name" value="2EXR"/>
    <property type="match status" value="1"/>
</dbReference>
<accession>A0ABR2IW11</accession>
<dbReference type="Proteomes" id="UP001390339">
    <property type="component" value="Unassembled WGS sequence"/>
</dbReference>
<comment type="caution">
    <text evidence="2">The sequence shown here is derived from an EMBL/GenBank/DDBJ whole genome shotgun (WGS) entry which is preliminary data.</text>
</comment>
<gene>
    <name evidence="2" type="ORF">PGQ11_007605</name>
</gene>
<reference evidence="2 3" key="1">
    <citation type="journal article" date="2024" name="IMA Fungus">
        <title>Apiospora arundinis, a panoply of carbohydrate-active enzymes and secondary metabolites.</title>
        <authorList>
            <person name="Sorensen T."/>
            <person name="Petersen C."/>
            <person name="Muurmann A.T."/>
            <person name="Christiansen J.V."/>
            <person name="Brundto M.L."/>
            <person name="Overgaard C.K."/>
            <person name="Boysen A.T."/>
            <person name="Wollenberg R.D."/>
            <person name="Larsen T.O."/>
            <person name="Sorensen J.L."/>
            <person name="Nielsen K.L."/>
            <person name="Sondergaard T.E."/>
        </authorList>
    </citation>
    <scope>NUCLEOTIDE SEQUENCE [LARGE SCALE GENOMIC DNA]</scope>
    <source>
        <strain evidence="2 3">AAU 773</strain>
    </source>
</reference>
<evidence type="ECO:0000259" key="1">
    <source>
        <dbReference type="Pfam" id="PF20150"/>
    </source>
</evidence>
<dbReference type="PANTHER" id="PTHR35910">
    <property type="entry name" value="2EXR DOMAIN-CONTAINING PROTEIN"/>
    <property type="match status" value="1"/>
</dbReference>
<organism evidence="2 3">
    <name type="scientific">Apiospora arundinis</name>
    <dbReference type="NCBI Taxonomy" id="335852"/>
    <lineage>
        <taxon>Eukaryota</taxon>
        <taxon>Fungi</taxon>
        <taxon>Dikarya</taxon>
        <taxon>Ascomycota</taxon>
        <taxon>Pezizomycotina</taxon>
        <taxon>Sordariomycetes</taxon>
        <taxon>Xylariomycetidae</taxon>
        <taxon>Amphisphaeriales</taxon>
        <taxon>Apiosporaceae</taxon>
        <taxon>Apiospora</taxon>
    </lineage>
</organism>
<feature type="domain" description="2EXR" evidence="1">
    <location>
        <begin position="36"/>
        <end position="147"/>
    </location>
</feature>
<keyword evidence="3" id="KW-1185">Reference proteome</keyword>
<sequence>MDSDKPHTVISFIGGRKYQVPAKYSPDTASSNLDQFTCFSKLPPEIRTMIWQLGVPERITHLTQFAKAIDYHSDGAQRKVPRTFFEYCPCTTKDAIHYLALPPVAQTCREAREAYQRLSVGSTWYDPFRGVMRRHEQTWFNPSTDVLCLDQWGHEFDELSRQVLGQHRTWINLDLFAQKVGAVAFSLGRQKNYFYGYLHRKIVLRMMDKNLWPRLETIMVYDDTIFLHPREGVTLPSNTLSVENPMALVDVRDTERIRHFKEVYESCSLPSHLDRRRVELLSSLLTKDGFGCYTDDLYQEAINLWAYKLFWDRDTPQPSSDNEQPRFLVDIEHWDRFRFTPHDRRHPWVRDVVMPRMPPLQMVVAFKLCQASDHQVHKPQSAI</sequence>
<name>A0ABR2IW11_9PEZI</name>
<evidence type="ECO:0000313" key="3">
    <source>
        <dbReference type="Proteomes" id="UP001390339"/>
    </source>
</evidence>
<dbReference type="InterPro" id="IPR045518">
    <property type="entry name" value="2EXR"/>
</dbReference>
<evidence type="ECO:0000313" key="2">
    <source>
        <dbReference type="EMBL" id="KAK8869027.1"/>
    </source>
</evidence>
<dbReference type="PANTHER" id="PTHR35910:SF6">
    <property type="entry name" value="2EXR DOMAIN-CONTAINING PROTEIN"/>
    <property type="match status" value="1"/>
</dbReference>
<dbReference type="EMBL" id="JAPCWZ010000004">
    <property type="protein sequence ID" value="KAK8869027.1"/>
    <property type="molecule type" value="Genomic_DNA"/>
</dbReference>
<protein>
    <recommendedName>
        <fullName evidence="1">2EXR domain-containing protein</fullName>
    </recommendedName>
</protein>
<proteinExistence type="predicted"/>